<protein>
    <recommendedName>
        <fullName evidence="10">L,D-TPase catalytic domain-containing protein</fullName>
    </recommendedName>
</protein>
<keyword evidence="3" id="KW-0328">Glycosyltransferase</keyword>
<organism evidence="11 12">
    <name type="scientific">Caldisericum exile (strain DSM 21853 / NBRC 104410 / AZM16c01)</name>
    <dbReference type="NCBI Taxonomy" id="511051"/>
    <lineage>
        <taxon>Bacteria</taxon>
        <taxon>Pseudomonadati</taxon>
        <taxon>Caldisericota/Cryosericota group</taxon>
        <taxon>Caldisericota</taxon>
        <taxon>Caldisericia</taxon>
        <taxon>Caldisericales</taxon>
        <taxon>Caldisericaceae</taxon>
        <taxon>Caldisericum</taxon>
    </lineage>
</organism>
<keyword evidence="8 9" id="KW-0961">Cell wall biogenesis/degradation</keyword>
<evidence type="ECO:0000313" key="12">
    <source>
        <dbReference type="Proteomes" id="UP000004793"/>
    </source>
</evidence>
<dbReference type="PANTHER" id="PTHR30582">
    <property type="entry name" value="L,D-TRANSPEPTIDASE"/>
    <property type="match status" value="1"/>
</dbReference>
<evidence type="ECO:0000256" key="1">
    <source>
        <dbReference type="ARBA" id="ARBA00004752"/>
    </source>
</evidence>
<dbReference type="PROSITE" id="PS52029">
    <property type="entry name" value="LD_TPASE"/>
    <property type="match status" value="1"/>
</dbReference>
<dbReference type="SUPFAM" id="SSF141523">
    <property type="entry name" value="L,D-transpeptidase catalytic domain-like"/>
    <property type="match status" value="1"/>
</dbReference>
<evidence type="ECO:0000256" key="2">
    <source>
        <dbReference type="ARBA" id="ARBA00005992"/>
    </source>
</evidence>
<dbReference type="GO" id="GO:0071555">
    <property type="term" value="P:cell wall organization"/>
    <property type="evidence" value="ECO:0007669"/>
    <property type="project" value="UniProtKB-UniRule"/>
</dbReference>
<dbReference type="GO" id="GO:0018104">
    <property type="term" value="P:peptidoglycan-protein cross-linking"/>
    <property type="evidence" value="ECO:0007669"/>
    <property type="project" value="TreeGrafter"/>
</dbReference>
<evidence type="ECO:0000256" key="5">
    <source>
        <dbReference type="ARBA" id="ARBA00022801"/>
    </source>
</evidence>
<evidence type="ECO:0000313" key="11">
    <source>
        <dbReference type="EMBL" id="BAL80464.1"/>
    </source>
</evidence>
<evidence type="ECO:0000256" key="9">
    <source>
        <dbReference type="PROSITE-ProRule" id="PRU01373"/>
    </source>
</evidence>
<keyword evidence="5" id="KW-0378">Hydrolase</keyword>
<evidence type="ECO:0000256" key="7">
    <source>
        <dbReference type="ARBA" id="ARBA00022984"/>
    </source>
</evidence>
<evidence type="ECO:0000256" key="6">
    <source>
        <dbReference type="ARBA" id="ARBA00022960"/>
    </source>
</evidence>
<dbReference type="KEGG" id="cex:CSE_03380"/>
<feature type="domain" description="L,D-TPase catalytic" evidence="10">
    <location>
        <begin position="27"/>
        <end position="152"/>
    </location>
</feature>
<dbReference type="GO" id="GO:0008360">
    <property type="term" value="P:regulation of cell shape"/>
    <property type="evidence" value="ECO:0007669"/>
    <property type="project" value="UniProtKB-UniRule"/>
</dbReference>
<gene>
    <name evidence="11" type="ordered locus">CSE_03380</name>
</gene>
<evidence type="ECO:0000256" key="3">
    <source>
        <dbReference type="ARBA" id="ARBA00022676"/>
    </source>
</evidence>
<dbReference type="CDD" id="cd16913">
    <property type="entry name" value="YkuD_like"/>
    <property type="match status" value="1"/>
</dbReference>
<dbReference type="Pfam" id="PF03734">
    <property type="entry name" value="YkuD"/>
    <property type="match status" value="1"/>
</dbReference>
<reference evidence="11 12" key="1">
    <citation type="submission" date="2011-01" db="EMBL/GenBank/DDBJ databases">
        <title>Whole genome sequence of Caldisericum exile AZM16c01.</title>
        <authorList>
            <person name="Narita-Yamada S."/>
            <person name="Kawakoshi A."/>
            <person name="Nakamura S."/>
            <person name="Sasagawa M."/>
            <person name="Fukada J."/>
            <person name="Sekine M."/>
            <person name="Kato Y."/>
            <person name="Fukai R."/>
            <person name="Sasaki K."/>
            <person name="Hanamaki A."/>
            <person name="Narita H."/>
            <person name="Konno Y."/>
            <person name="Mori K."/>
            <person name="Yamazaki S."/>
            <person name="Suzuki K."/>
            <person name="Fujita N."/>
        </authorList>
    </citation>
    <scope>NUCLEOTIDE SEQUENCE [LARGE SCALE GENOMIC DNA]</scope>
    <source>
        <strain evidence="12">DSM 21853 / NBRC 104410 / AZM16c01</strain>
    </source>
</reference>
<dbReference type="EMBL" id="AP012051">
    <property type="protein sequence ID" value="BAL80464.1"/>
    <property type="molecule type" value="Genomic_DNA"/>
</dbReference>
<feature type="active site" description="Nucleophile" evidence="9">
    <location>
        <position position="128"/>
    </location>
</feature>
<keyword evidence="6 9" id="KW-0133">Cell shape</keyword>
<dbReference type="GO" id="GO:0005576">
    <property type="term" value="C:extracellular region"/>
    <property type="evidence" value="ECO:0007669"/>
    <property type="project" value="TreeGrafter"/>
</dbReference>
<keyword evidence="4" id="KW-0808">Transferase</keyword>
<evidence type="ECO:0000256" key="8">
    <source>
        <dbReference type="ARBA" id="ARBA00023316"/>
    </source>
</evidence>
<proteinExistence type="inferred from homology"/>
<dbReference type="PANTHER" id="PTHR30582:SF24">
    <property type="entry name" value="L,D-TRANSPEPTIDASE ERFK_SRFK-RELATED"/>
    <property type="match status" value="1"/>
</dbReference>
<dbReference type="InterPro" id="IPR005490">
    <property type="entry name" value="LD_TPept_cat_dom"/>
</dbReference>
<name>A0A7U6JFI1_CALEA</name>
<dbReference type="RefSeq" id="WP_014452871.1">
    <property type="nucleotide sequence ID" value="NC_017096.1"/>
</dbReference>
<sequence length="180" mass="20323">MKKIFLVFVVLMFVFISFTGVTNSSTYRIVVDKSYKLLLLYEGNSIVNVFPVCVGEHTTDNETPTGVYKIINKTFDPVWYFEGKVYQPYKIDKNNGLGMVWMGWNLPSYGLHGTNEPFSIGFANSHGCVRMENKDALYIATTIPIGTQIEVREGSYNDLVKHLEAINVLYAVNTVLKGTK</sequence>
<evidence type="ECO:0000256" key="4">
    <source>
        <dbReference type="ARBA" id="ARBA00022679"/>
    </source>
</evidence>
<evidence type="ECO:0000259" key="10">
    <source>
        <dbReference type="PROSITE" id="PS52029"/>
    </source>
</evidence>
<keyword evidence="12" id="KW-1185">Reference proteome</keyword>
<dbReference type="AlphaFoldDB" id="A0A7U6JFI1"/>
<keyword evidence="7 9" id="KW-0573">Peptidoglycan synthesis</keyword>
<dbReference type="InterPro" id="IPR038063">
    <property type="entry name" value="Transpep_catalytic_dom"/>
</dbReference>
<dbReference type="InterPro" id="IPR050979">
    <property type="entry name" value="LD-transpeptidase"/>
</dbReference>
<comment type="similarity">
    <text evidence="2">Belongs to the YkuD family.</text>
</comment>
<dbReference type="Gene3D" id="2.40.440.10">
    <property type="entry name" value="L,D-transpeptidase catalytic domain-like"/>
    <property type="match status" value="1"/>
</dbReference>
<feature type="active site" description="Proton donor/acceptor" evidence="9">
    <location>
        <position position="112"/>
    </location>
</feature>
<dbReference type="UniPathway" id="UPA00219"/>
<dbReference type="GO" id="GO:0071972">
    <property type="term" value="F:peptidoglycan L,D-transpeptidase activity"/>
    <property type="evidence" value="ECO:0007669"/>
    <property type="project" value="TreeGrafter"/>
</dbReference>
<dbReference type="Proteomes" id="UP000004793">
    <property type="component" value="Chromosome"/>
</dbReference>
<comment type="pathway">
    <text evidence="1 9">Cell wall biogenesis; peptidoglycan biosynthesis.</text>
</comment>
<dbReference type="GO" id="GO:0016757">
    <property type="term" value="F:glycosyltransferase activity"/>
    <property type="evidence" value="ECO:0007669"/>
    <property type="project" value="UniProtKB-KW"/>
</dbReference>
<accession>A0A7U6JFI1</accession>